<dbReference type="GO" id="GO:0003677">
    <property type="term" value="F:DNA binding"/>
    <property type="evidence" value="ECO:0007669"/>
    <property type="project" value="UniProtKB-KW"/>
</dbReference>
<dbReference type="InterPro" id="IPR041588">
    <property type="entry name" value="Integrase_H2C2"/>
</dbReference>
<dbReference type="AlphaFoldDB" id="A0A5B6VW97"/>
<evidence type="ECO:0000256" key="3">
    <source>
        <dbReference type="ARBA" id="ARBA00022679"/>
    </source>
</evidence>
<dbReference type="InterPro" id="IPR050951">
    <property type="entry name" value="Retrovirus_Pol_polyprotein"/>
</dbReference>
<dbReference type="Gene3D" id="2.40.70.10">
    <property type="entry name" value="Acid Proteases"/>
    <property type="match status" value="1"/>
</dbReference>
<feature type="domain" description="Integrase catalytic" evidence="17">
    <location>
        <begin position="1083"/>
        <end position="1221"/>
    </location>
</feature>
<dbReference type="Pfam" id="PF24626">
    <property type="entry name" value="SH3_Tf2-1"/>
    <property type="match status" value="1"/>
</dbReference>
<dbReference type="Gene3D" id="3.30.420.10">
    <property type="entry name" value="Ribonuclease H-like superfamily/Ribonuclease H"/>
    <property type="match status" value="1"/>
</dbReference>
<evidence type="ECO:0000256" key="11">
    <source>
        <dbReference type="ARBA" id="ARBA00022908"/>
    </source>
</evidence>
<evidence type="ECO:0000256" key="1">
    <source>
        <dbReference type="ARBA" id="ARBA00012493"/>
    </source>
</evidence>
<feature type="compositionally biased region" description="Low complexity" evidence="16">
    <location>
        <begin position="306"/>
        <end position="317"/>
    </location>
</feature>
<feature type="region of interest" description="Disordered" evidence="16">
    <location>
        <begin position="305"/>
        <end position="327"/>
    </location>
</feature>
<accession>A0A5B6VW97</accession>
<keyword evidence="2" id="KW-0645">Protease</keyword>
<comment type="caution">
    <text evidence="18">The sequence shown here is derived from an EMBL/GenBank/DDBJ whole genome shotgun (WGS) entry which is preliminary data.</text>
</comment>
<keyword evidence="9" id="KW-0378">Hydrolase</keyword>
<dbReference type="GO" id="GO:0006508">
    <property type="term" value="P:proteolysis"/>
    <property type="evidence" value="ECO:0007669"/>
    <property type="project" value="UniProtKB-KW"/>
</dbReference>
<dbReference type="InterPro" id="IPR001584">
    <property type="entry name" value="Integrase_cat-core"/>
</dbReference>
<dbReference type="CDD" id="cd00303">
    <property type="entry name" value="retropepsin_like"/>
    <property type="match status" value="1"/>
</dbReference>
<dbReference type="SUPFAM" id="SSF56672">
    <property type="entry name" value="DNA/RNA polymerases"/>
    <property type="match status" value="1"/>
</dbReference>
<dbReference type="InterPro" id="IPR000477">
    <property type="entry name" value="RT_dom"/>
</dbReference>
<dbReference type="EMBL" id="SMMG02000005">
    <property type="protein sequence ID" value="KAA3473426.1"/>
    <property type="molecule type" value="Genomic_DNA"/>
</dbReference>
<evidence type="ECO:0000256" key="4">
    <source>
        <dbReference type="ARBA" id="ARBA00022695"/>
    </source>
</evidence>
<dbReference type="PANTHER" id="PTHR37984">
    <property type="entry name" value="PROTEIN CBG26694"/>
    <property type="match status" value="1"/>
</dbReference>
<evidence type="ECO:0000256" key="14">
    <source>
        <dbReference type="ARBA" id="ARBA00023125"/>
    </source>
</evidence>
<dbReference type="GO" id="GO:0003964">
    <property type="term" value="F:RNA-directed DNA polymerase activity"/>
    <property type="evidence" value="ECO:0007669"/>
    <property type="project" value="UniProtKB-KW"/>
</dbReference>
<dbReference type="GO" id="GO:0006310">
    <property type="term" value="P:DNA recombination"/>
    <property type="evidence" value="ECO:0007669"/>
    <property type="project" value="UniProtKB-KW"/>
</dbReference>
<keyword evidence="11" id="KW-0229">DNA integration</keyword>
<dbReference type="Pfam" id="PF17921">
    <property type="entry name" value="Integrase_H2C2"/>
    <property type="match status" value="1"/>
</dbReference>
<dbReference type="InterPro" id="IPR021109">
    <property type="entry name" value="Peptidase_aspartic_dom_sf"/>
</dbReference>
<keyword evidence="15" id="KW-0233">DNA recombination</keyword>
<dbReference type="InterPro" id="IPR056924">
    <property type="entry name" value="SH3_Tf2-1"/>
</dbReference>
<dbReference type="GO" id="GO:0003887">
    <property type="term" value="F:DNA-directed DNA polymerase activity"/>
    <property type="evidence" value="ECO:0007669"/>
    <property type="project" value="UniProtKB-KW"/>
</dbReference>
<dbReference type="PROSITE" id="PS50994">
    <property type="entry name" value="INTEGRASE"/>
    <property type="match status" value="1"/>
</dbReference>
<dbReference type="CDD" id="cd09274">
    <property type="entry name" value="RNase_HI_RT_Ty3"/>
    <property type="match status" value="1"/>
</dbReference>
<dbReference type="Gene3D" id="3.10.10.10">
    <property type="entry name" value="HIV Type 1 Reverse Transcriptase, subunit A, domain 1"/>
    <property type="match status" value="1"/>
</dbReference>
<keyword evidence="19" id="KW-1185">Reference proteome</keyword>
<keyword evidence="10" id="KW-0460">Magnesium</keyword>
<keyword evidence="6" id="KW-0479">Metal-binding</keyword>
<reference evidence="19" key="1">
    <citation type="journal article" date="2019" name="Plant Biotechnol. J.">
        <title>Genome sequencing of the Australian wild diploid species Gossypium australe highlights disease resistance and delayed gland morphogenesis.</title>
        <authorList>
            <person name="Cai Y."/>
            <person name="Cai X."/>
            <person name="Wang Q."/>
            <person name="Wang P."/>
            <person name="Zhang Y."/>
            <person name="Cai C."/>
            <person name="Xu Y."/>
            <person name="Wang K."/>
            <person name="Zhou Z."/>
            <person name="Wang C."/>
            <person name="Geng S."/>
            <person name="Li B."/>
            <person name="Dong Q."/>
            <person name="Hou Y."/>
            <person name="Wang H."/>
            <person name="Ai P."/>
            <person name="Liu Z."/>
            <person name="Yi F."/>
            <person name="Sun M."/>
            <person name="An G."/>
            <person name="Cheng J."/>
            <person name="Zhang Y."/>
            <person name="Shi Q."/>
            <person name="Xie Y."/>
            <person name="Shi X."/>
            <person name="Chang Y."/>
            <person name="Huang F."/>
            <person name="Chen Y."/>
            <person name="Hong S."/>
            <person name="Mi L."/>
            <person name="Sun Q."/>
            <person name="Zhang L."/>
            <person name="Zhou B."/>
            <person name="Peng R."/>
            <person name="Zhang X."/>
            <person name="Liu F."/>
        </authorList>
    </citation>
    <scope>NUCLEOTIDE SEQUENCE [LARGE SCALE GENOMIC DNA]</scope>
    <source>
        <strain evidence="19">cv. PA1801</strain>
    </source>
</reference>
<evidence type="ECO:0000313" key="19">
    <source>
        <dbReference type="Proteomes" id="UP000325315"/>
    </source>
</evidence>
<dbReference type="Pfam" id="PF17917">
    <property type="entry name" value="RT_RNaseH"/>
    <property type="match status" value="1"/>
</dbReference>
<evidence type="ECO:0000256" key="9">
    <source>
        <dbReference type="ARBA" id="ARBA00022801"/>
    </source>
</evidence>
<evidence type="ECO:0000259" key="17">
    <source>
        <dbReference type="PROSITE" id="PS50994"/>
    </source>
</evidence>
<dbReference type="CDD" id="cd01647">
    <property type="entry name" value="RT_LTR"/>
    <property type="match status" value="1"/>
</dbReference>
<dbReference type="InterPro" id="IPR043502">
    <property type="entry name" value="DNA/RNA_pol_sf"/>
</dbReference>
<dbReference type="Gene3D" id="3.30.70.270">
    <property type="match status" value="2"/>
</dbReference>
<dbReference type="InterPro" id="IPR043128">
    <property type="entry name" value="Rev_trsase/Diguanyl_cyclase"/>
</dbReference>
<dbReference type="Gene3D" id="1.10.340.70">
    <property type="match status" value="1"/>
</dbReference>
<dbReference type="GO" id="GO:0046872">
    <property type="term" value="F:metal ion binding"/>
    <property type="evidence" value="ECO:0007669"/>
    <property type="project" value="UniProtKB-KW"/>
</dbReference>
<dbReference type="Proteomes" id="UP000325315">
    <property type="component" value="Unassembled WGS sequence"/>
</dbReference>
<dbReference type="Pfam" id="PF08284">
    <property type="entry name" value="RVP_2"/>
    <property type="match status" value="1"/>
</dbReference>
<gene>
    <name evidence="18" type="ORF">EPI10_023802</name>
</gene>
<evidence type="ECO:0000256" key="6">
    <source>
        <dbReference type="ARBA" id="ARBA00022723"/>
    </source>
</evidence>
<evidence type="ECO:0000256" key="8">
    <source>
        <dbReference type="ARBA" id="ARBA00022759"/>
    </source>
</evidence>
<sequence length="1221" mass="140638">MAPYEALYGPKCRTPTCWTELGERRLLGPDLISETEEKVKLTRDLLKEAYDRQKSYADLKRNEIEFSMEDYVFLKVSPWKKILRFERKGKMSPRFIGPYRVLNRVGPVAYQLELPPKLNWIHDVFHVSMLRRYHSDPSHVVPVEEIEVRPDLTFEEEPVHILDRDVKVLRRKSVPLVKSSSAFPSSSFLLLIAELVPRIVSRTANRNRWHGPYMVCWLVIPIDRGFGAVEDSEVAIHRSWYTAEAHGRACGHVIKPVASLVRHGHGTWACLVAVGVSQYVCSVMIRPEHMAMDPDRAIADDVESNAPAPAQGTAPATSRPNDSGEGGEAKQAFFRMMSEWFLEFVRTNPVALQPPPPQVPVVPQVVDLIRLNKPHVDKIRKYGAEEFRATADDDAKRAEFWLENTIRVFDEMSLIPDECIKCEVSLLRDMAYNWWKTLTFVVSRERITWDFFQVEFRKKYISQRFIDQKQALNEDIKLLVGILDINEFVVLVERECKDEELSKEKKKADFEACDERKRSMNSVEDDMWENAGAKEASSPDVITGTFTLFDTDVIALIDPGSTHSYLCVNLVLSKTLSVNSTEFVIRVSNPLGKCVLVDKVCKNYPLLFRDICFSVNLILLPFDEFEIILGMNWLTLHNAIVNCRRKSIELRSQNGEIVRIESSDMKRLPTVVSMMKALNYVRKGCKAYLAYVIDTKVSEKKVESVSVVSKFLDVFLEELPGLPPIREVEFGIELVPGTTSISIALYRMAPIELKELKSQLQELTDRGFARLSFSPWGAPVLFVKMKDGTMRMCIDYRQLNKVTIKKKYPLPRIDDFFDQLRGATVFSKIDLRSVYYQLRVKESNVLKTAFRTRYGHYEFLVMPFGLTNAPAVFMDMMNRIFRPYLDCSVVVGFLGHIVSAAEIRVDPSKISAILEWKPSRNVSEVRSFLGLAGYYRRFDQLKTLLIEAPVLVQPESGKEYIVYSDASLNGLGCELMQEGKVIAYASRQLKPHEKNYLTHNLELATIVYALKIWHHYLFGEKCHIYTDHKSLKYLMTQKELNFRQRRWLELLKDYKLVIDYHPGKANVVVDALSRKSISHNSRLTVHPGSTKMYNDLKQFYWWRGMKRDISGFVSKCLISQQVKAEHQVPSGKKDIIWVIFDRLTKSAHFIPVRTDYSLDRLAELYIVEIVRLHGVPLPIVSDRDPRFTSRFWMKIQEALGTKLHFSTAFHPQTDGQSERII</sequence>
<evidence type="ECO:0000256" key="13">
    <source>
        <dbReference type="ARBA" id="ARBA00022932"/>
    </source>
</evidence>
<keyword evidence="14" id="KW-0238">DNA-binding</keyword>
<dbReference type="GO" id="GO:0004190">
    <property type="term" value="F:aspartic-type endopeptidase activity"/>
    <property type="evidence" value="ECO:0007669"/>
    <property type="project" value="UniProtKB-KW"/>
</dbReference>
<dbReference type="InterPro" id="IPR036397">
    <property type="entry name" value="RNaseH_sf"/>
</dbReference>
<keyword evidence="3" id="KW-0808">Transferase</keyword>
<dbReference type="GO" id="GO:0015074">
    <property type="term" value="P:DNA integration"/>
    <property type="evidence" value="ECO:0007669"/>
    <property type="project" value="UniProtKB-KW"/>
</dbReference>
<protein>
    <recommendedName>
        <fullName evidence="1">RNA-directed DNA polymerase</fullName>
        <ecNumber evidence="1">2.7.7.49</ecNumber>
    </recommendedName>
</protein>
<keyword evidence="4" id="KW-0548">Nucleotidyltransferase</keyword>
<keyword evidence="13" id="KW-0239">DNA-directed DNA polymerase</keyword>
<keyword evidence="12" id="KW-0695">RNA-directed DNA polymerase</keyword>
<dbReference type="Pfam" id="PF00078">
    <property type="entry name" value="RVT_1"/>
    <property type="match status" value="1"/>
</dbReference>
<evidence type="ECO:0000256" key="2">
    <source>
        <dbReference type="ARBA" id="ARBA00022670"/>
    </source>
</evidence>
<evidence type="ECO:0000256" key="7">
    <source>
        <dbReference type="ARBA" id="ARBA00022750"/>
    </source>
</evidence>
<dbReference type="InterPro" id="IPR012337">
    <property type="entry name" value="RNaseH-like_sf"/>
</dbReference>
<organism evidence="18 19">
    <name type="scientific">Gossypium australe</name>
    <dbReference type="NCBI Taxonomy" id="47621"/>
    <lineage>
        <taxon>Eukaryota</taxon>
        <taxon>Viridiplantae</taxon>
        <taxon>Streptophyta</taxon>
        <taxon>Embryophyta</taxon>
        <taxon>Tracheophyta</taxon>
        <taxon>Spermatophyta</taxon>
        <taxon>Magnoliopsida</taxon>
        <taxon>eudicotyledons</taxon>
        <taxon>Gunneridae</taxon>
        <taxon>Pentapetalae</taxon>
        <taxon>rosids</taxon>
        <taxon>malvids</taxon>
        <taxon>Malvales</taxon>
        <taxon>Malvaceae</taxon>
        <taxon>Malvoideae</taxon>
        <taxon>Gossypium</taxon>
    </lineage>
</organism>
<evidence type="ECO:0000256" key="16">
    <source>
        <dbReference type="SAM" id="MobiDB-lite"/>
    </source>
</evidence>
<dbReference type="GO" id="GO:0004519">
    <property type="term" value="F:endonuclease activity"/>
    <property type="evidence" value="ECO:0007669"/>
    <property type="project" value="UniProtKB-KW"/>
</dbReference>
<dbReference type="EC" id="2.7.7.49" evidence="1"/>
<dbReference type="SUPFAM" id="SSF53098">
    <property type="entry name" value="Ribonuclease H-like"/>
    <property type="match status" value="1"/>
</dbReference>
<dbReference type="InterPro" id="IPR041373">
    <property type="entry name" value="RT_RNaseH"/>
</dbReference>
<evidence type="ECO:0000256" key="10">
    <source>
        <dbReference type="ARBA" id="ARBA00022842"/>
    </source>
</evidence>
<keyword evidence="5" id="KW-0540">Nuclease</keyword>
<evidence type="ECO:0000256" key="12">
    <source>
        <dbReference type="ARBA" id="ARBA00022918"/>
    </source>
</evidence>
<name>A0A5B6VW97_9ROSI</name>
<evidence type="ECO:0000313" key="18">
    <source>
        <dbReference type="EMBL" id="KAA3473426.1"/>
    </source>
</evidence>
<proteinExistence type="predicted"/>
<keyword evidence="7" id="KW-0064">Aspartyl protease</keyword>
<keyword evidence="8" id="KW-0255">Endonuclease</keyword>
<dbReference type="PANTHER" id="PTHR37984:SF5">
    <property type="entry name" value="PROTEIN NYNRIN-LIKE"/>
    <property type="match status" value="1"/>
</dbReference>
<evidence type="ECO:0000256" key="5">
    <source>
        <dbReference type="ARBA" id="ARBA00022722"/>
    </source>
</evidence>
<evidence type="ECO:0000256" key="15">
    <source>
        <dbReference type="ARBA" id="ARBA00023172"/>
    </source>
</evidence>